<dbReference type="Pfam" id="PF12146">
    <property type="entry name" value="Hydrolase_4"/>
    <property type="match status" value="1"/>
</dbReference>
<dbReference type="RefSeq" id="WP_188689975.1">
    <property type="nucleotide sequence ID" value="NZ_BMLY01000001.1"/>
</dbReference>
<dbReference type="SUPFAM" id="SSF53474">
    <property type="entry name" value="alpha/beta-Hydrolases"/>
    <property type="match status" value="1"/>
</dbReference>
<dbReference type="EMBL" id="BMLY01000001">
    <property type="protein sequence ID" value="GGP25289.1"/>
    <property type="molecule type" value="Genomic_DNA"/>
</dbReference>
<comment type="caution">
    <text evidence="5">The sequence shown here is derived from an EMBL/GenBank/DDBJ whole genome shotgun (WGS) entry which is preliminary data.</text>
</comment>
<keyword evidence="6" id="KW-1185">Reference proteome</keyword>
<gene>
    <name evidence="5" type="ORF">GCM10010971_11080</name>
</gene>
<dbReference type="PANTHER" id="PTHR43248:SF2">
    <property type="entry name" value="PROLYL AMINOPEPTIDASE"/>
    <property type="match status" value="1"/>
</dbReference>
<protein>
    <submittedName>
        <fullName evidence="5">Alpha/beta hydrolase</fullName>
    </submittedName>
</protein>
<evidence type="ECO:0000259" key="4">
    <source>
        <dbReference type="Pfam" id="PF12146"/>
    </source>
</evidence>
<dbReference type="PANTHER" id="PTHR43248">
    <property type="entry name" value="2-SUCCINYL-6-HYDROXY-2,4-CYCLOHEXADIENE-1-CARBOXYLATE SYNTHASE"/>
    <property type="match status" value="1"/>
</dbReference>
<dbReference type="Gene3D" id="3.40.50.1820">
    <property type="entry name" value="alpha/beta hydrolase"/>
    <property type="match status" value="1"/>
</dbReference>
<dbReference type="Proteomes" id="UP000621859">
    <property type="component" value="Unassembled WGS sequence"/>
</dbReference>
<feature type="domain" description="Serine aminopeptidase S33" evidence="4">
    <location>
        <begin position="66"/>
        <end position="175"/>
    </location>
</feature>
<organism evidence="5 6">
    <name type="scientific">Silvimonas amylolytica</name>
    <dbReference type="NCBI Taxonomy" id="449663"/>
    <lineage>
        <taxon>Bacteria</taxon>
        <taxon>Pseudomonadati</taxon>
        <taxon>Pseudomonadota</taxon>
        <taxon>Betaproteobacteria</taxon>
        <taxon>Neisseriales</taxon>
        <taxon>Chitinibacteraceae</taxon>
        <taxon>Silvimonas</taxon>
    </lineage>
</organism>
<evidence type="ECO:0000256" key="3">
    <source>
        <dbReference type="SAM" id="SignalP"/>
    </source>
</evidence>
<comment type="similarity">
    <text evidence="1">Belongs to the peptidase S33 family.</text>
</comment>
<feature type="chain" id="PRO_5046572385" evidence="3">
    <location>
        <begin position="21"/>
        <end position="356"/>
    </location>
</feature>
<proteinExistence type="inferred from homology"/>
<keyword evidence="3" id="KW-0732">Signal</keyword>
<evidence type="ECO:0000256" key="1">
    <source>
        <dbReference type="ARBA" id="ARBA00010088"/>
    </source>
</evidence>
<dbReference type="InterPro" id="IPR002410">
    <property type="entry name" value="Peptidase_S33"/>
</dbReference>
<keyword evidence="2 5" id="KW-0378">Hydrolase</keyword>
<dbReference type="InterPro" id="IPR029058">
    <property type="entry name" value="AB_hydrolase_fold"/>
</dbReference>
<feature type="signal peptide" evidence="3">
    <location>
        <begin position="1"/>
        <end position="20"/>
    </location>
</feature>
<dbReference type="PRINTS" id="PR00793">
    <property type="entry name" value="PROAMNOPTASE"/>
</dbReference>
<evidence type="ECO:0000313" key="6">
    <source>
        <dbReference type="Proteomes" id="UP000621859"/>
    </source>
</evidence>
<sequence length="356" mass="39893">MKTIALLALMVGLSACTSTSTHPITDQQGAVIPGSIASLEAIQLGGVRQWILIRGKSMTNPILLKLHGGPGQAEMATVAFNRQLEDEFVVVEWDQRGAGKSADAINPERAMTTDQFVQDTHELTRLLLQRFHQRQLILVGHSWGSIIGLLAVQKYPQDYQAFVSTGQIVSFSQGMAVSYAFLLDEAKRRGNTEALDQLSQIGPPPYQGPDSKSRRDVYEKWLGHFGALWHGNTGFDRVGWMISSVEYAWPEKLAFERAAERSFDLLLPQLATTDLATTVPKVDVPVYFAVGRYDHLAPYEISQAYFTHLQAPAKTWVWFENSAHFPQWEEPQKFHDLLTQKVLPETEGLRVRSTDK</sequence>
<reference evidence="6" key="1">
    <citation type="journal article" date="2019" name="Int. J. Syst. Evol. Microbiol.">
        <title>The Global Catalogue of Microorganisms (GCM) 10K type strain sequencing project: providing services to taxonomists for standard genome sequencing and annotation.</title>
        <authorList>
            <consortium name="The Broad Institute Genomics Platform"/>
            <consortium name="The Broad Institute Genome Sequencing Center for Infectious Disease"/>
            <person name="Wu L."/>
            <person name="Ma J."/>
        </authorList>
    </citation>
    <scope>NUCLEOTIDE SEQUENCE [LARGE SCALE GENOMIC DNA]</scope>
    <source>
        <strain evidence="6">CGMCC 1.8860</strain>
    </source>
</reference>
<accession>A0ABQ2PJX2</accession>
<dbReference type="PROSITE" id="PS51257">
    <property type="entry name" value="PROKAR_LIPOPROTEIN"/>
    <property type="match status" value="1"/>
</dbReference>
<evidence type="ECO:0000256" key="2">
    <source>
        <dbReference type="ARBA" id="ARBA00022801"/>
    </source>
</evidence>
<dbReference type="InterPro" id="IPR022742">
    <property type="entry name" value="Hydrolase_4"/>
</dbReference>
<evidence type="ECO:0000313" key="5">
    <source>
        <dbReference type="EMBL" id="GGP25289.1"/>
    </source>
</evidence>
<dbReference type="GO" id="GO:0016787">
    <property type="term" value="F:hydrolase activity"/>
    <property type="evidence" value="ECO:0007669"/>
    <property type="project" value="UniProtKB-KW"/>
</dbReference>
<name>A0ABQ2PJX2_9NEIS</name>
<dbReference type="InterPro" id="IPR051601">
    <property type="entry name" value="Serine_prot/Carboxylest_S33"/>
</dbReference>